<dbReference type="Proteomes" id="UP000019491">
    <property type="component" value="Unassembled WGS sequence"/>
</dbReference>
<sequence>MMAIRQRCDGTIVIARRVFDSCVALVSAAAAAPVAFALAEGVALSRITRDGLEADGYSSDENLHDVGTVIELI</sequence>
<protein>
    <submittedName>
        <fullName evidence="1">Uncharacterized protein</fullName>
    </submittedName>
</protein>
<gene>
    <name evidence="1" type="ORF">RW1_039_00420</name>
</gene>
<dbReference type="RefSeq" id="WP_162181217.1">
    <property type="nucleotide sequence ID" value="NZ_BAWF01000039.1"/>
</dbReference>
<dbReference type="EMBL" id="BAWF01000039">
    <property type="protein sequence ID" value="GAF47252.1"/>
    <property type="molecule type" value="Genomic_DNA"/>
</dbReference>
<reference evidence="1 2" key="1">
    <citation type="submission" date="2014-02" db="EMBL/GenBank/DDBJ databases">
        <title>Whole genome shotgun sequence of Rhodococcus wratislaviensis NBRC 100605.</title>
        <authorList>
            <person name="Hosoyama A."/>
            <person name="Tsuchikane K."/>
            <person name="Yoshida I."/>
            <person name="Ohji S."/>
            <person name="Ichikawa N."/>
            <person name="Yamazoe A."/>
            <person name="Fujita N."/>
        </authorList>
    </citation>
    <scope>NUCLEOTIDE SEQUENCE [LARGE SCALE GENOMIC DNA]</scope>
    <source>
        <strain evidence="1 2">NBRC 100605</strain>
    </source>
</reference>
<organism evidence="1 2">
    <name type="scientific">Rhodococcus wratislaviensis NBRC 100605</name>
    <dbReference type="NCBI Taxonomy" id="1219028"/>
    <lineage>
        <taxon>Bacteria</taxon>
        <taxon>Bacillati</taxon>
        <taxon>Actinomycetota</taxon>
        <taxon>Actinomycetes</taxon>
        <taxon>Mycobacteriales</taxon>
        <taxon>Nocardiaceae</taxon>
        <taxon>Rhodococcus</taxon>
    </lineage>
</organism>
<proteinExistence type="predicted"/>
<name>X0Q760_RHOWR</name>
<accession>X0Q760</accession>
<dbReference type="OrthoDB" id="9982437at2"/>
<comment type="caution">
    <text evidence="1">The sequence shown here is derived from an EMBL/GenBank/DDBJ whole genome shotgun (WGS) entry which is preliminary data.</text>
</comment>
<evidence type="ECO:0000313" key="1">
    <source>
        <dbReference type="EMBL" id="GAF47252.1"/>
    </source>
</evidence>
<evidence type="ECO:0000313" key="2">
    <source>
        <dbReference type="Proteomes" id="UP000019491"/>
    </source>
</evidence>
<dbReference type="AlphaFoldDB" id="X0Q760"/>
<keyword evidence="2" id="KW-1185">Reference proteome</keyword>